<name>A0AAE0GWT9_9CHLO</name>
<accession>A0AAE0GWT9</accession>
<dbReference type="CDD" id="cd16454">
    <property type="entry name" value="RING-H2_PA-TM-RING"/>
    <property type="match status" value="1"/>
</dbReference>
<feature type="region of interest" description="Disordered" evidence="6">
    <location>
        <begin position="308"/>
        <end position="376"/>
    </location>
</feature>
<evidence type="ECO:0000256" key="7">
    <source>
        <dbReference type="SAM" id="Phobius"/>
    </source>
</evidence>
<dbReference type="InterPro" id="IPR051073">
    <property type="entry name" value="ZNRF3_Arkadia_E3_ligases"/>
</dbReference>
<keyword evidence="3 7" id="KW-1133">Transmembrane helix</keyword>
<protein>
    <recommendedName>
        <fullName evidence="8">RING-type domain-containing protein</fullName>
    </recommendedName>
</protein>
<evidence type="ECO:0000256" key="4">
    <source>
        <dbReference type="ARBA" id="ARBA00023136"/>
    </source>
</evidence>
<dbReference type="InterPro" id="IPR003137">
    <property type="entry name" value="PA_domain"/>
</dbReference>
<dbReference type="Pfam" id="PF13639">
    <property type="entry name" value="zf-RING_2"/>
    <property type="match status" value="1"/>
</dbReference>
<dbReference type="GO" id="GO:0016020">
    <property type="term" value="C:membrane"/>
    <property type="evidence" value="ECO:0007669"/>
    <property type="project" value="UniProtKB-SubCell"/>
</dbReference>
<keyword evidence="5" id="KW-0479">Metal-binding</keyword>
<feature type="transmembrane region" description="Helical" evidence="7">
    <location>
        <begin position="185"/>
        <end position="206"/>
    </location>
</feature>
<reference evidence="9 10" key="1">
    <citation type="journal article" date="2015" name="Genome Biol. Evol.">
        <title>Comparative Genomics of a Bacterivorous Green Alga Reveals Evolutionary Causalities and Consequences of Phago-Mixotrophic Mode of Nutrition.</title>
        <authorList>
            <person name="Burns J.A."/>
            <person name="Paasch A."/>
            <person name="Narechania A."/>
            <person name="Kim E."/>
        </authorList>
    </citation>
    <scope>NUCLEOTIDE SEQUENCE [LARGE SCALE GENOMIC DNA]</scope>
    <source>
        <strain evidence="9 10">PLY_AMNH</strain>
    </source>
</reference>
<dbReference type="InterPro" id="IPR046450">
    <property type="entry name" value="PA_dom_sf"/>
</dbReference>
<evidence type="ECO:0000256" key="2">
    <source>
        <dbReference type="ARBA" id="ARBA00022692"/>
    </source>
</evidence>
<comment type="subcellular location">
    <subcellularLocation>
        <location evidence="1">Membrane</location>
    </subcellularLocation>
</comment>
<dbReference type="SUPFAM" id="SSF52025">
    <property type="entry name" value="PA domain"/>
    <property type="match status" value="1"/>
</dbReference>
<dbReference type="SMART" id="SM00184">
    <property type="entry name" value="RING"/>
    <property type="match status" value="1"/>
</dbReference>
<evidence type="ECO:0000313" key="10">
    <source>
        <dbReference type="Proteomes" id="UP001190700"/>
    </source>
</evidence>
<keyword evidence="5" id="KW-0863">Zinc-finger</keyword>
<dbReference type="EMBL" id="LGRX02002112">
    <property type="protein sequence ID" value="KAK3284856.1"/>
    <property type="molecule type" value="Genomic_DNA"/>
</dbReference>
<sequence>MFIPRVSCTLVERALFVASFLLSFVGKSLGEVTVLRGYQSNVSGYPVIQDEPASFGPPIPTDGIYGPITVAYPLDACTRTYLNNTDHDQRWIALIRRDHCTYFRKVCFAESAGAYAVIVYNNVSEPNLQKMANDAEPWEPEVGIPSVFISKKDGEVLADLVRLAGNGLVEVSITAEPLGPAWQQMLTSSSIALMAVFLVMATFFMVRRRRQSRRRHAAPRMVEEGEEAAVEETSDRLTAAQVKALPSEQMKEGDSSADMCCICIEELSKGDELRILHCKHRFHVACIDPWLRRRAACPVCKRHPLDLSSTSETRLSAAPLPAGNDLTEPLLAREEDESAEEEEQGDVNEGQTEEPQAADLRLAIEDGEDSSDNVSMDEMPHEAICDVFCLCVFQG</sequence>
<feature type="domain" description="RING-type" evidence="8">
    <location>
        <begin position="260"/>
        <end position="301"/>
    </location>
</feature>
<evidence type="ECO:0000256" key="3">
    <source>
        <dbReference type="ARBA" id="ARBA00022989"/>
    </source>
</evidence>
<keyword evidence="5" id="KW-0862">Zinc</keyword>
<dbReference type="Gene3D" id="3.30.40.10">
    <property type="entry name" value="Zinc/RING finger domain, C3HC4 (zinc finger)"/>
    <property type="match status" value="1"/>
</dbReference>
<proteinExistence type="predicted"/>
<keyword evidence="4 7" id="KW-0472">Membrane</keyword>
<keyword evidence="10" id="KW-1185">Reference proteome</keyword>
<feature type="compositionally biased region" description="Acidic residues" evidence="6">
    <location>
        <begin position="334"/>
        <end position="346"/>
    </location>
</feature>
<dbReference type="InterPro" id="IPR013083">
    <property type="entry name" value="Znf_RING/FYVE/PHD"/>
</dbReference>
<keyword evidence="2 7" id="KW-0812">Transmembrane</keyword>
<evidence type="ECO:0000256" key="6">
    <source>
        <dbReference type="SAM" id="MobiDB-lite"/>
    </source>
</evidence>
<dbReference type="AlphaFoldDB" id="A0AAE0GWT9"/>
<dbReference type="Gene3D" id="3.50.30.30">
    <property type="match status" value="1"/>
</dbReference>
<evidence type="ECO:0000313" key="9">
    <source>
        <dbReference type="EMBL" id="KAK3284856.1"/>
    </source>
</evidence>
<dbReference type="PROSITE" id="PS50089">
    <property type="entry name" value="ZF_RING_2"/>
    <property type="match status" value="1"/>
</dbReference>
<evidence type="ECO:0000256" key="5">
    <source>
        <dbReference type="PROSITE-ProRule" id="PRU00175"/>
    </source>
</evidence>
<dbReference type="Proteomes" id="UP001190700">
    <property type="component" value="Unassembled WGS sequence"/>
</dbReference>
<dbReference type="SUPFAM" id="SSF57850">
    <property type="entry name" value="RING/U-box"/>
    <property type="match status" value="1"/>
</dbReference>
<dbReference type="InterPro" id="IPR001841">
    <property type="entry name" value="Znf_RING"/>
</dbReference>
<dbReference type="GO" id="GO:0008270">
    <property type="term" value="F:zinc ion binding"/>
    <property type="evidence" value="ECO:0007669"/>
    <property type="project" value="UniProtKB-KW"/>
</dbReference>
<dbReference type="PANTHER" id="PTHR16200">
    <property type="entry name" value="RING ZINC FINGER"/>
    <property type="match status" value="1"/>
</dbReference>
<dbReference type="Pfam" id="PF02225">
    <property type="entry name" value="PA"/>
    <property type="match status" value="1"/>
</dbReference>
<evidence type="ECO:0000259" key="8">
    <source>
        <dbReference type="PROSITE" id="PS50089"/>
    </source>
</evidence>
<gene>
    <name evidence="9" type="ORF">CYMTET_7523</name>
</gene>
<organism evidence="9 10">
    <name type="scientific">Cymbomonas tetramitiformis</name>
    <dbReference type="NCBI Taxonomy" id="36881"/>
    <lineage>
        <taxon>Eukaryota</taxon>
        <taxon>Viridiplantae</taxon>
        <taxon>Chlorophyta</taxon>
        <taxon>Pyramimonadophyceae</taxon>
        <taxon>Pyramimonadales</taxon>
        <taxon>Pyramimonadaceae</taxon>
        <taxon>Cymbomonas</taxon>
    </lineage>
</organism>
<evidence type="ECO:0000256" key="1">
    <source>
        <dbReference type="ARBA" id="ARBA00004370"/>
    </source>
</evidence>
<comment type="caution">
    <text evidence="9">The sequence shown here is derived from an EMBL/GenBank/DDBJ whole genome shotgun (WGS) entry which is preliminary data.</text>
</comment>